<sequence length="528" mass="57363">MKIRFVNTERLEWETLEDLAPYDGFMQDGEYDLEEVKRRAANWSKPHGRSSKSIKFDIRELEEERVDDGAWLLDLSYRPRCLTNHDHGKTVVDVDDEEPSHDREDDDQLARVELIDGRLTRRSGGGSCSSSPRDHITTPEVLASGGRSAGTSTLLTVGEGIRSRRRTSTLGGATSLQRTTSLLGAQLTCHRRPTLEEEGTACGTTQGGSAHVPDNSDVVDADEFVGADMNGPIVVASVAADAVIGARGDDPVGECGDDPVSATATDGVVGAVDDDAVGADTQTDDGLIASDDVLSTPDPGLRLGERITSLLPHMALIAPRGSAQDFYKHLASMSPMRTDDESNTPDWVRFTGPTPPTLRLNEDIWLISGEGTHAQVYRRRTPPIQDGGTTPPHDMNARRATVSPPDIDESKVHQVKSLAVRKKGGENKEKEAAAPKTRGRRRNERKTITPPETLEEKSVVARQAKRKKARRVQKKVTAANRSPKRGPRKKRKRGQEGDESSSSSSWPFSSSSRSGSTTSSTDTSSSNK</sequence>
<name>A0A388L8L9_CHABU</name>
<accession>A0A388L8L9</accession>
<evidence type="ECO:0000313" key="2">
    <source>
        <dbReference type="EMBL" id="GBG78655.1"/>
    </source>
</evidence>
<evidence type="ECO:0000256" key="1">
    <source>
        <dbReference type="SAM" id="MobiDB-lite"/>
    </source>
</evidence>
<gene>
    <name evidence="2" type="ORF">CBR_g27881</name>
</gene>
<dbReference type="Gramene" id="GBG78655">
    <property type="protein sequence ID" value="GBG78655"/>
    <property type="gene ID" value="CBR_g27881"/>
</dbReference>
<comment type="caution">
    <text evidence="2">The sequence shown here is derived from an EMBL/GenBank/DDBJ whole genome shotgun (WGS) entry which is preliminary data.</text>
</comment>
<feature type="compositionally biased region" description="Basic residues" evidence="1">
    <location>
        <begin position="482"/>
        <end position="493"/>
    </location>
</feature>
<feature type="compositionally biased region" description="Basic and acidic residues" evidence="1">
    <location>
        <begin position="423"/>
        <end position="433"/>
    </location>
</feature>
<dbReference type="EMBL" id="BFEA01000300">
    <property type="protein sequence ID" value="GBG78655.1"/>
    <property type="molecule type" value="Genomic_DNA"/>
</dbReference>
<feature type="region of interest" description="Disordered" evidence="1">
    <location>
        <begin position="374"/>
        <end position="528"/>
    </location>
</feature>
<reference evidence="2 3" key="1">
    <citation type="journal article" date="2018" name="Cell">
        <title>The Chara Genome: Secondary Complexity and Implications for Plant Terrestrialization.</title>
        <authorList>
            <person name="Nishiyama T."/>
            <person name="Sakayama H."/>
            <person name="Vries J.D."/>
            <person name="Buschmann H."/>
            <person name="Saint-Marcoux D."/>
            <person name="Ullrich K.K."/>
            <person name="Haas F.B."/>
            <person name="Vanderstraeten L."/>
            <person name="Becker D."/>
            <person name="Lang D."/>
            <person name="Vosolsobe S."/>
            <person name="Rombauts S."/>
            <person name="Wilhelmsson P.K.I."/>
            <person name="Janitza P."/>
            <person name="Kern R."/>
            <person name="Heyl A."/>
            <person name="Rumpler F."/>
            <person name="Villalobos L.I.A.C."/>
            <person name="Clay J.M."/>
            <person name="Skokan R."/>
            <person name="Toyoda A."/>
            <person name="Suzuki Y."/>
            <person name="Kagoshima H."/>
            <person name="Schijlen E."/>
            <person name="Tajeshwar N."/>
            <person name="Catarino B."/>
            <person name="Hetherington A.J."/>
            <person name="Saltykova A."/>
            <person name="Bonnot C."/>
            <person name="Breuninger H."/>
            <person name="Symeonidi A."/>
            <person name="Radhakrishnan G.V."/>
            <person name="Van Nieuwerburgh F."/>
            <person name="Deforce D."/>
            <person name="Chang C."/>
            <person name="Karol K.G."/>
            <person name="Hedrich R."/>
            <person name="Ulvskov P."/>
            <person name="Glockner G."/>
            <person name="Delwiche C.F."/>
            <person name="Petrasek J."/>
            <person name="Van de Peer Y."/>
            <person name="Friml J."/>
            <person name="Beilby M."/>
            <person name="Dolan L."/>
            <person name="Kohara Y."/>
            <person name="Sugano S."/>
            <person name="Fujiyama A."/>
            <person name="Delaux P.-M."/>
            <person name="Quint M."/>
            <person name="TheiBen G."/>
            <person name="Hagemann M."/>
            <person name="Harholt J."/>
            <person name="Dunand C."/>
            <person name="Zachgo S."/>
            <person name="Langdale J."/>
            <person name="Maumus F."/>
            <person name="Straeten D.V.D."/>
            <person name="Gould S.B."/>
            <person name="Rensing S.A."/>
        </authorList>
    </citation>
    <scope>NUCLEOTIDE SEQUENCE [LARGE SCALE GENOMIC DNA]</scope>
    <source>
        <strain evidence="2 3">S276</strain>
    </source>
</reference>
<proteinExistence type="predicted"/>
<evidence type="ECO:0000313" key="3">
    <source>
        <dbReference type="Proteomes" id="UP000265515"/>
    </source>
</evidence>
<feature type="region of interest" description="Disordered" evidence="1">
    <location>
        <begin position="120"/>
        <end position="150"/>
    </location>
</feature>
<protein>
    <submittedName>
        <fullName evidence="2">Uncharacterized protein</fullName>
    </submittedName>
</protein>
<organism evidence="2 3">
    <name type="scientific">Chara braunii</name>
    <name type="common">Braun's stonewort</name>
    <dbReference type="NCBI Taxonomy" id="69332"/>
    <lineage>
        <taxon>Eukaryota</taxon>
        <taxon>Viridiplantae</taxon>
        <taxon>Streptophyta</taxon>
        <taxon>Charophyceae</taxon>
        <taxon>Charales</taxon>
        <taxon>Characeae</taxon>
        <taxon>Chara</taxon>
    </lineage>
</organism>
<keyword evidence="3" id="KW-1185">Reference proteome</keyword>
<feature type="compositionally biased region" description="Low complexity" evidence="1">
    <location>
        <begin position="500"/>
        <end position="528"/>
    </location>
</feature>
<feature type="compositionally biased region" description="Basic residues" evidence="1">
    <location>
        <begin position="463"/>
        <end position="474"/>
    </location>
</feature>
<dbReference type="AlphaFoldDB" id="A0A388L8L9"/>
<dbReference type="Proteomes" id="UP000265515">
    <property type="component" value="Unassembled WGS sequence"/>
</dbReference>